<sequence length="317" mass="34541">MERLNIACAQLLRHLQHLGLPGAHTLGPGLPREALCTPAPAAPGPLLDEVVAFYQWRNGSGYAAFFPTARFLAYEEAVQTACWQQQFTAGRRPRHLYPTAPDWNPQWLPVFGDIASHKYYYVVACTALPQTPAPVYYVCCDETDIVYWADDSLTQRLETRVTCYATGAYRVSSPDGAGERHVVAHREQEAQITLAPPSPAHGVVARPSAWHPDHRRLGSLAGARRRGRQPRHLRLARSAFGASLNCRVIPGNPDAALHQSPSAGGARGPAWSPPLLTALQAAHWPLRLAAVRALELMRVPDDVGASLLVSEPPADTG</sequence>
<dbReference type="EMBL" id="VGLS01001238">
    <property type="protein sequence ID" value="MBM3227184.1"/>
    <property type="molecule type" value="Genomic_DNA"/>
</dbReference>
<comment type="caution">
    <text evidence="1">The sequence shown here is derived from an EMBL/GenBank/DDBJ whole genome shotgun (WGS) entry which is preliminary data.</text>
</comment>
<organism evidence="1 2">
    <name type="scientific">Tectimicrobiota bacterium</name>
    <dbReference type="NCBI Taxonomy" id="2528274"/>
    <lineage>
        <taxon>Bacteria</taxon>
        <taxon>Pseudomonadati</taxon>
        <taxon>Nitrospinota/Tectimicrobiota group</taxon>
        <taxon>Candidatus Tectimicrobiota</taxon>
    </lineage>
</organism>
<accession>A0A937W832</accession>
<gene>
    <name evidence="1" type="ORF">FJZ47_25745</name>
</gene>
<proteinExistence type="predicted"/>
<dbReference type="AlphaFoldDB" id="A0A937W832"/>
<evidence type="ECO:0000313" key="2">
    <source>
        <dbReference type="Proteomes" id="UP000712673"/>
    </source>
</evidence>
<evidence type="ECO:0000313" key="1">
    <source>
        <dbReference type="EMBL" id="MBM3227184.1"/>
    </source>
</evidence>
<protein>
    <submittedName>
        <fullName evidence="1">Uncharacterized protein</fullName>
    </submittedName>
</protein>
<dbReference type="Proteomes" id="UP000712673">
    <property type="component" value="Unassembled WGS sequence"/>
</dbReference>
<name>A0A937W832_UNCTE</name>
<reference evidence="1" key="1">
    <citation type="submission" date="2019-03" db="EMBL/GenBank/DDBJ databases">
        <title>Lake Tanganyika Metagenome-Assembled Genomes (MAGs).</title>
        <authorList>
            <person name="Tran P."/>
        </authorList>
    </citation>
    <scope>NUCLEOTIDE SEQUENCE</scope>
    <source>
        <strain evidence="1">K_DeepCast_65m_m2_066</strain>
    </source>
</reference>